<evidence type="ECO:0000313" key="2">
    <source>
        <dbReference type="Proteomes" id="UP000249748"/>
    </source>
</evidence>
<dbReference type="Proteomes" id="UP000249748">
    <property type="component" value="Unassembled WGS sequence"/>
</dbReference>
<sequence>MSHCSFPLLPFSSSWLYSPELYYPRVSCPSAFFALSVCPFFYFGCPRSSQPISPPSMQTPTRRSTHSRLKQIPNTPHQGLIIRRCAYSLRPEKGP</sequence>
<reference evidence="1" key="1">
    <citation type="submission" date="2018-02" db="EMBL/GenBank/DDBJ databases">
        <title>The genomes of Aspergillus section Nigri reveals drivers in fungal speciation.</title>
        <authorList>
            <consortium name="DOE Joint Genome Institute"/>
            <person name="Vesth T.C."/>
            <person name="Nybo J."/>
            <person name="Theobald S."/>
            <person name="Brandl J."/>
            <person name="Frisvad J.C."/>
            <person name="Nielsen K.F."/>
            <person name="Lyhne E.K."/>
            <person name="Kogle M.E."/>
            <person name="Kuo A."/>
            <person name="Riley R."/>
            <person name="Clum A."/>
            <person name="Nolan M."/>
            <person name="Lipzen A."/>
            <person name="Salamov A."/>
            <person name="Henrissat B."/>
            <person name="Wiebenga A."/>
            <person name="De vries R.P."/>
            <person name="Grigoriev I.V."/>
            <person name="Mortensen U.H."/>
            <person name="Andersen M.R."/>
            <person name="Baker S.E."/>
        </authorList>
    </citation>
    <scope>NUCLEOTIDE SEQUENCE</scope>
    <source>
        <strain evidence="1">CBS 115574</strain>
    </source>
</reference>
<gene>
    <name evidence="1" type="ORF">BO79DRAFT_30152</name>
</gene>
<proteinExistence type="predicted"/>
<protein>
    <submittedName>
        <fullName evidence="1">Uncharacterized protein</fullName>
    </submittedName>
</protein>
<dbReference type="EMBL" id="KZ824555">
    <property type="protein sequence ID" value="RAK87354.1"/>
    <property type="molecule type" value="Genomic_DNA"/>
</dbReference>
<keyword evidence="2" id="KW-1185">Reference proteome</keyword>
<name>A0ACD1IA72_9EURO</name>
<organism evidence="1 2">
    <name type="scientific">Aspergillus costaricaensis CBS 115574</name>
    <dbReference type="NCBI Taxonomy" id="1448317"/>
    <lineage>
        <taxon>Eukaryota</taxon>
        <taxon>Fungi</taxon>
        <taxon>Dikarya</taxon>
        <taxon>Ascomycota</taxon>
        <taxon>Pezizomycotina</taxon>
        <taxon>Eurotiomycetes</taxon>
        <taxon>Eurotiomycetidae</taxon>
        <taxon>Eurotiales</taxon>
        <taxon>Aspergillaceae</taxon>
        <taxon>Aspergillus</taxon>
        <taxon>Aspergillus subgen. Circumdati</taxon>
    </lineage>
</organism>
<accession>A0ACD1IA72</accession>
<evidence type="ECO:0000313" key="1">
    <source>
        <dbReference type="EMBL" id="RAK87354.1"/>
    </source>
</evidence>